<dbReference type="RefSeq" id="WP_123661650.1">
    <property type="nucleotide sequence ID" value="NZ_RJKE01000001.1"/>
</dbReference>
<proteinExistence type="predicted"/>
<keyword evidence="3" id="KW-1185">Reference proteome</keyword>
<sequence length="100" mass="10900">MTTPTPRGQSRTITCKHCRKPAENAGHGYCSADYQRWTDAGQPPEGPAPARHGRDARRNAYLAARLRGLNVHDAAAAVNISTRTGYRYEHALATQLKATA</sequence>
<accession>A0A3N1CMU3</accession>
<dbReference type="Proteomes" id="UP000272400">
    <property type="component" value="Unassembled WGS sequence"/>
</dbReference>
<feature type="region of interest" description="Disordered" evidence="1">
    <location>
        <begin position="36"/>
        <end position="56"/>
    </location>
</feature>
<reference evidence="2 3" key="1">
    <citation type="submission" date="2018-11" db="EMBL/GenBank/DDBJ databases">
        <title>Sequencing the genomes of 1000 actinobacteria strains.</title>
        <authorList>
            <person name="Klenk H.-P."/>
        </authorList>
    </citation>
    <scope>NUCLEOTIDE SEQUENCE [LARGE SCALE GENOMIC DNA]</scope>
    <source>
        <strain evidence="2 3">DSM 44254</strain>
    </source>
</reference>
<protein>
    <submittedName>
        <fullName evidence="2">Uncharacterized protein</fullName>
    </submittedName>
</protein>
<gene>
    <name evidence="2" type="ORF">EDD29_0127</name>
</gene>
<evidence type="ECO:0000313" key="3">
    <source>
        <dbReference type="Proteomes" id="UP000272400"/>
    </source>
</evidence>
<name>A0A3N1CMU3_9ACTN</name>
<dbReference type="AlphaFoldDB" id="A0A3N1CMU3"/>
<comment type="caution">
    <text evidence="2">The sequence shown here is derived from an EMBL/GenBank/DDBJ whole genome shotgun (WGS) entry which is preliminary data.</text>
</comment>
<evidence type="ECO:0000256" key="1">
    <source>
        <dbReference type="SAM" id="MobiDB-lite"/>
    </source>
</evidence>
<organism evidence="2 3">
    <name type="scientific">Actinocorallia herbida</name>
    <dbReference type="NCBI Taxonomy" id="58109"/>
    <lineage>
        <taxon>Bacteria</taxon>
        <taxon>Bacillati</taxon>
        <taxon>Actinomycetota</taxon>
        <taxon>Actinomycetes</taxon>
        <taxon>Streptosporangiales</taxon>
        <taxon>Thermomonosporaceae</taxon>
        <taxon>Actinocorallia</taxon>
    </lineage>
</organism>
<dbReference type="EMBL" id="RJKE01000001">
    <property type="protein sequence ID" value="ROO82646.1"/>
    <property type="molecule type" value="Genomic_DNA"/>
</dbReference>
<evidence type="ECO:0000313" key="2">
    <source>
        <dbReference type="EMBL" id="ROO82646.1"/>
    </source>
</evidence>